<dbReference type="PANTHER" id="PTHR10073:SF52">
    <property type="entry name" value="MISMATCH REPAIR ENDONUCLEASE PMS2"/>
    <property type="match status" value="1"/>
</dbReference>
<evidence type="ECO:0008006" key="8">
    <source>
        <dbReference type="Google" id="ProtNLM"/>
    </source>
</evidence>
<feature type="domain" description="MutL C-terminal dimerisation" evidence="4">
    <location>
        <begin position="659"/>
        <end position="802"/>
    </location>
</feature>
<evidence type="ECO:0000313" key="6">
    <source>
        <dbReference type="EMBL" id="PAV91320.1"/>
    </source>
</evidence>
<comment type="similarity">
    <text evidence="1">Belongs to the DNA mismatch repair MutL/HexB family.</text>
</comment>
<evidence type="ECO:0000256" key="1">
    <source>
        <dbReference type="ARBA" id="ARBA00006082"/>
    </source>
</evidence>
<feature type="region of interest" description="Disordered" evidence="3">
    <location>
        <begin position="378"/>
        <end position="405"/>
    </location>
</feature>
<dbReference type="InterPro" id="IPR036890">
    <property type="entry name" value="HATPase_C_sf"/>
</dbReference>
<dbReference type="InterPro" id="IPR014790">
    <property type="entry name" value="MutL_C"/>
</dbReference>
<accession>A0A2A2LYQ9</accession>
<feature type="domain" description="DNA mismatch repair protein S5" evidence="5">
    <location>
        <begin position="212"/>
        <end position="351"/>
    </location>
</feature>
<dbReference type="CDD" id="cd03484">
    <property type="entry name" value="MutL_Trans_hPMS_2_like"/>
    <property type="match status" value="1"/>
</dbReference>
<dbReference type="Pfam" id="PF08676">
    <property type="entry name" value="MutL_C"/>
    <property type="match status" value="1"/>
</dbReference>
<dbReference type="SUPFAM" id="SSF54211">
    <property type="entry name" value="Ribosomal protein S5 domain 2-like"/>
    <property type="match status" value="1"/>
</dbReference>
<dbReference type="GO" id="GO:0006298">
    <property type="term" value="P:mismatch repair"/>
    <property type="evidence" value="ECO:0007669"/>
    <property type="project" value="InterPro"/>
</dbReference>
<dbReference type="InterPro" id="IPR014721">
    <property type="entry name" value="Ribsml_uS5_D2-typ_fold_subgr"/>
</dbReference>
<keyword evidence="7" id="KW-1185">Reference proteome</keyword>
<evidence type="ECO:0000313" key="7">
    <source>
        <dbReference type="Proteomes" id="UP000218231"/>
    </source>
</evidence>
<gene>
    <name evidence="6" type="ORF">WR25_21906</name>
</gene>
<dbReference type="PROSITE" id="PS00058">
    <property type="entry name" value="DNA_MISMATCH_REPAIR_1"/>
    <property type="match status" value="1"/>
</dbReference>
<dbReference type="SMART" id="SM01340">
    <property type="entry name" value="DNA_mis_repair"/>
    <property type="match status" value="1"/>
</dbReference>
<proteinExistence type="inferred from homology"/>
<name>A0A2A2LYQ9_9BILA</name>
<dbReference type="Pfam" id="PF01119">
    <property type="entry name" value="DNA_mis_repair"/>
    <property type="match status" value="1"/>
</dbReference>
<dbReference type="InterPro" id="IPR038973">
    <property type="entry name" value="MutL/Mlh/Pms-like"/>
</dbReference>
<dbReference type="GO" id="GO:0016887">
    <property type="term" value="F:ATP hydrolysis activity"/>
    <property type="evidence" value="ECO:0007669"/>
    <property type="project" value="InterPro"/>
</dbReference>
<dbReference type="EMBL" id="LIAE01006324">
    <property type="protein sequence ID" value="PAV91320.1"/>
    <property type="molecule type" value="Genomic_DNA"/>
</dbReference>
<evidence type="ECO:0000256" key="3">
    <source>
        <dbReference type="SAM" id="MobiDB-lite"/>
    </source>
</evidence>
<dbReference type="Gene3D" id="3.30.1540.20">
    <property type="entry name" value="MutL, C-terminal domain, dimerisation subdomain"/>
    <property type="match status" value="1"/>
</dbReference>
<dbReference type="STRING" id="2018661.A0A2A2LYQ9"/>
<evidence type="ECO:0000259" key="4">
    <source>
        <dbReference type="SMART" id="SM00853"/>
    </source>
</evidence>
<protein>
    <recommendedName>
        <fullName evidence="8">DNA mismatch repair protein S5 domain-containing protein</fullName>
    </recommendedName>
</protein>
<dbReference type="Proteomes" id="UP000218231">
    <property type="component" value="Unassembled WGS sequence"/>
</dbReference>
<feature type="compositionally biased region" description="Basic and acidic residues" evidence="3">
    <location>
        <begin position="474"/>
        <end position="488"/>
    </location>
</feature>
<keyword evidence="2" id="KW-0227">DNA damage</keyword>
<dbReference type="InterPro" id="IPR020568">
    <property type="entry name" value="Ribosomal_Su5_D2-typ_SF"/>
</dbReference>
<evidence type="ECO:0000256" key="2">
    <source>
        <dbReference type="ARBA" id="ARBA00022763"/>
    </source>
</evidence>
<dbReference type="SUPFAM" id="SSF118116">
    <property type="entry name" value="DNA mismatch repair protein MutL"/>
    <property type="match status" value="1"/>
</dbReference>
<dbReference type="PANTHER" id="PTHR10073">
    <property type="entry name" value="DNA MISMATCH REPAIR PROTEIN MLH, PMS, MUTL"/>
    <property type="match status" value="1"/>
</dbReference>
<sequence length="847" mass="93946">MSISVLSTSSSSVDFEDVDGWPLKMDESASSKSEIRRIERQVADRICTAQVVTCVSSAIRQLIDNSIDARAATITVTLRNHGVESFEVADDGTGIDEANFDVLCKPHCTSKISNLSDFDALTTLGFRGEALNALCALSTVTIVTRSESAQFATKLTYDHEGNIKEFNRVLSVLQCFALSATHIKFVCSHFLNSNRTQLICTQGGTASMDEVVSNLYGGRADKNKMMRIEKSDPDDEVCALYSLEGIDTEVYDGIELRGYVSSCEHGFGRSAADRQFIFFNNRPVDYPKICRTANEIYQTYNRHKYPTLVLFIQVPAATIDVNVTPDKRTVIYQHEKQLLCIIRASILATYKPILGNCTTVEPKKKKNVTFGEVEISVGRQENGSESGSEIGRQMQVPGASSSTPLPSITELLAQDAEQRKDRGGKKRRQQMEDCNLDLNGAAAKFPKINVSTKDSKNASKNVIDHYALKFIPHGKKEDSPKWSKRKSDSPTPSTSAAVTANADSVPDATLQLTPGKRVPLAATSKGNADADLQKAATVIKEEAANSQENTVIAKKIATEELRLDLATASVNDEFEEPSDSSDSTSTQSYPLLRAQQKLSFSISDLNDRLAELRNIEDKKNEYGKKTMEFQARVVETDSDEAEKELDMMLKKTDMAEMVVIGQFNKGFIVTQLGSHLFIVDQHASDEKFNFEEFQRKAIIHTQKLLLPQPLNMGSVQEALIKENVEIFNKNGFDFEFQESEHGISAFLVATPVLNSCQLDLTDIDEILASVKEYPGQMYRPAKLRRIFASKACRKATMVGDALNEKQMKTIVSNLSTLDHPWNCPHGRPTLRHLFDMMSADKEATDEE</sequence>
<feature type="region of interest" description="Disordered" evidence="3">
    <location>
        <begin position="474"/>
        <end position="513"/>
    </location>
</feature>
<reference evidence="6 7" key="1">
    <citation type="journal article" date="2017" name="Curr. Biol.">
        <title>Genome architecture and evolution of a unichromosomal asexual nematode.</title>
        <authorList>
            <person name="Fradin H."/>
            <person name="Zegar C."/>
            <person name="Gutwein M."/>
            <person name="Lucas J."/>
            <person name="Kovtun M."/>
            <person name="Corcoran D."/>
            <person name="Baugh L.R."/>
            <person name="Kiontke K."/>
            <person name="Gunsalus K."/>
            <person name="Fitch D.H."/>
            <person name="Piano F."/>
        </authorList>
    </citation>
    <scope>NUCLEOTIDE SEQUENCE [LARGE SCALE GENOMIC DNA]</scope>
    <source>
        <strain evidence="6">PF1309</strain>
    </source>
</reference>
<comment type="caution">
    <text evidence="6">The sequence shown here is derived from an EMBL/GenBank/DDBJ whole genome shotgun (WGS) entry which is preliminary data.</text>
</comment>
<organism evidence="6 7">
    <name type="scientific">Diploscapter pachys</name>
    <dbReference type="NCBI Taxonomy" id="2018661"/>
    <lineage>
        <taxon>Eukaryota</taxon>
        <taxon>Metazoa</taxon>
        <taxon>Ecdysozoa</taxon>
        <taxon>Nematoda</taxon>
        <taxon>Chromadorea</taxon>
        <taxon>Rhabditida</taxon>
        <taxon>Rhabditina</taxon>
        <taxon>Rhabditomorpha</taxon>
        <taxon>Rhabditoidea</taxon>
        <taxon>Rhabditidae</taxon>
        <taxon>Diploscapter</taxon>
    </lineage>
</organism>
<dbReference type="Gene3D" id="3.30.1370.100">
    <property type="entry name" value="MutL, C-terminal domain, regulatory subdomain"/>
    <property type="match status" value="1"/>
</dbReference>
<dbReference type="Gene3D" id="3.30.565.10">
    <property type="entry name" value="Histidine kinase-like ATPase, C-terminal domain"/>
    <property type="match status" value="1"/>
</dbReference>
<dbReference type="GO" id="GO:0140664">
    <property type="term" value="F:ATP-dependent DNA damage sensor activity"/>
    <property type="evidence" value="ECO:0007669"/>
    <property type="project" value="InterPro"/>
</dbReference>
<dbReference type="InterPro" id="IPR042121">
    <property type="entry name" value="MutL_C_regsub"/>
</dbReference>
<dbReference type="InterPro" id="IPR013507">
    <property type="entry name" value="DNA_mismatch_S5_2-like"/>
</dbReference>
<dbReference type="Gene3D" id="3.30.230.10">
    <property type="match status" value="1"/>
</dbReference>
<dbReference type="GO" id="GO:0030983">
    <property type="term" value="F:mismatched DNA binding"/>
    <property type="evidence" value="ECO:0007669"/>
    <property type="project" value="InterPro"/>
</dbReference>
<dbReference type="SUPFAM" id="SSF55874">
    <property type="entry name" value="ATPase domain of HSP90 chaperone/DNA topoisomerase II/histidine kinase"/>
    <property type="match status" value="1"/>
</dbReference>
<dbReference type="OrthoDB" id="10254304at2759"/>
<dbReference type="GO" id="GO:0032389">
    <property type="term" value="C:MutLalpha complex"/>
    <property type="evidence" value="ECO:0007669"/>
    <property type="project" value="TreeGrafter"/>
</dbReference>
<feature type="compositionally biased region" description="Polar residues" evidence="3">
    <location>
        <begin position="489"/>
        <end position="502"/>
    </location>
</feature>
<dbReference type="GO" id="GO:0005524">
    <property type="term" value="F:ATP binding"/>
    <property type="evidence" value="ECO:0007669"/>
    <property type="project" value="InterPro"/>
</dbReference>
<dbReference type="FunFam" id="3.30.1370.100:FF:000001">
    <property type="entry name" value="Mismatch repair endonuclease pms1, putative"/>
    <property type="match status" value="1"/>
</dbReference>
<dbReference type="InterPro" id="IPR037198">
    <property type="entry name" value="MutL_C_sf"/>
</dbReference>
<dbReference type="InterPro" id="IPR042120">
    <property type="entry name" value="MutL_C_dimsub"/>
</dbReference>
<dbReference type="SMART" id="SM00853">
    <property type="entry name" value="MutL_C"/>
    <property type="match status" value="1"/>
</dbReference>
<dbReference type="Pfam" id="PF13589">
    <property type="entry name" value="HATPase_c_3"/>
    <property type="match status" value="1"/>
</dbReference>
<dbReference type="AlphaFoldDB" id="A0A2A2LYQ9"/>
<evidence type="ECO:0000259" key="5">
    <source>
        <dbReference type="SMART" id="SM01340"/>
    </source>
</evidence>
<dbReference type="InterPro" id="IPR014762">
    <property type="entry name" value="DNA_mismatch_repair_CS"/>
</dbReference>